<proteinExistence type="predicted"/>
<comment type="caution">
    <text evidence="3">The sequence shown here is derived from an EMBL/GenBank/DDBJ whole genome shotgun (WGS) entry which is preliminary data.</text>
</comment>
<protein>
    <submittedName>
        <fullName evidence="3">PepSY-like domain-containing protein</fullName>
    </submittedName>
</protein>
<accession>A0A9X3CWK3</accession>
<dbReference type="Gene3D" id="3.40.1420.30">
    <property type="match status" value="1"/>
</dbReference>
<keyword evidence="1" id="KW-0732">Signal</keyword>
<evidence type="ECO:0000259" key="2">
    <source>
        <dbReference type="Pfam" id="PF11396"/>
    </source>
</evidence>
<dbReference type="EMBL" id="JAPJDA010000010">
    <property type="protein sequence ID" value="MCX2837970.1"/>
    <property type="molecule type" value="Genomic_DNA"/>
</dbReference>
<name>A0A9X3CWK3_9FLAO</name>
<organism evidence="3 4">
    <name type="scientific">Salinimicrobium profundisediminis</name>
    <dbReference type="NCBI Taxonomy" id="2994553"/>
    <lineage>
        <taxon>Bacteria</taxon>
        <taxon>Pseudomonadati</taxon>
        <taxon>Bacteroidota</taxon>
        <taxon>Flavobacteriia</taxon>
        <taxon>Flavobacteriales</taxon>
        <taxon>Flavobacteriaceae</taxon>
        <taxon>Salinimicrobium</taxon>
    </lineage>
</organism>
<evidence type="ECO:0000313" key="4">
    <source>
        <dbReference type="Proteomes" id="UP001148482"/>
    </source>
</evidence>
<gene>
    <name evidence="3" type="ORF">OQ279_07355</name>
</gene>
<sequence length="143" mass="15751">MKKVVVSAFCALFSIGMYAQSNTGNLPSTAQDYVNQHFSSVSVVKVDENSNWQIWEDDKYEVVLSNGLKLDFDENGNIVEIDSANGEAIPASVLPAKIATYLSANHANAQVVGWEKDDNEQEIELSDGTEVEFDAEGNFRKLD</sequence>
<dbReference type="InterPro" id="IPR021533">
    <property type="entry name" value="PepSY-like"/>
</dbReference>
<dbReference type="Proteomes" id="UP001148482">
    <property type="component" value="Unassembled WGS sequence"/>
</dbReference>
<dbReference type="RefSeq" id="WP_266069219.1">
    <property type="nucleotide sequence ID" value="NZ_JAPJDA010000010.1"/>
</dbReference>
<feature type="chain" id="PRO_5040768984" evidence="1">
    <location>
        <begin position="20"/>
        <end position="143"/>
    </location>
</feature>
<dbReference type="AlphaFoldDB" id="A0A9X3CWK3"/>
<keyword evidence="4" id="KW-1185">Reference proteome</keyword>
<feature type="signal peptide" evidence="1">
    <location>
        <begin position="1"/>
        <end position="19"/>
    </location>
</feature>
<reference evidence="3" key="1">
    <citation type="submission" date="2022-11" db="EMBL/GenBank/DDBJ databases">
        <title>Salinimicrobium profundisediminis sp. nov., isolated from deep-sea sediment of the Mariana Trench.</title>
        <authorList>
            <person name="Fu H."/>
        </authorList>
    </citation>
    <scope>NUCLEOTIDE SEQUENCE</scope>
    <source>
        <strain evidence="3">MT39</strain>
    </source>
</reference>
<feature type="domain" description="Putative beta-lactamase-inhibitor-like PepSY-like" evidence="2">
    <location>
        <begin position="58"/>
        <end position="140"/>
    </location>
</feature>
<dbReference type="Pfam" id="PF11396">
    <property type="entry name" value="PepSY_like"/>
    <property type="match status" value="1"/>
</dbReference>
<dbReference type="SUPFAM" id="SSF160574">
    <property type="entry name" value="BT0923-like"/>
    <property type="match status" value="1"/>
</dbReference>
<evidence type="ECO:0000313" key="3">
    <source>
        <dbReference type="EMBL" id="MCX2837970.1"/>
    </source>
</evidence>
<evidence type="ECO:0000256" key="1">
    <source>
        <dbReference type="SAM" id="SignalP"/>
    </source>
</evidence>